<evidence type="ECO:0000256" key="3">
    <source>
        <dbReference type="ARBA" id="ARBA00023015"/>
    </source>
</evidence>
<dbReference type="AlphaFoldDB" id="N4TY88"/>
<comment type="subcellular location">
    <subcellularLocation>
        <location evidence="1">Nucleus</location>
    </subcellularLocation>
</comment>
<dbReference type="GO" id="GO:0008270">
    <property type="term" value="F:zinc ion binding"/>
    <property type="evidence" value="ECO:0007669"/>
    <property type="project" value="InterPro"/>
</dbReference>
<dbReference type="SMART" id="SM00066">
    <property type="entry name" value="GAL4"/>
    <property type="match status" value="1"/>
</dbReference>
<accession>N4TY88</accession>
<dbReference type="PANTHER" id="PTHR47338:SF7">
    <property type="entry name" value="ZN(II)2CYS6 TRANSCRIPTION FACTOR (EUROFUNG)"/>
    <property type="match status" value="1"/>
</dbReference>
<dbReference type="GO" id="GO:0006351">
    <property type="term" value="P:DNA-templated transcription"/>
    <property type="evidence" value="ECO:0007669"/>
    <property type="project" value="InterPro"/>
</dbReference>
<dbReference type="Proteomes" id="UP000016928">
    <property type="component" value="Unassembled WGS sequence"/>
</dbReference>
<dbReference type="InterPro" id="IPR050815">
    <property type="entry name" value="TF_fung"/>
</dbReference>
<feature type="region of interest" description="Disordered" evidence="6">
    <location>
        <begin position="78"/>
        <end position="127"/>
    </location>
</feature>
<evidence type="ECO:0000256" key="6">
    <source>
        <dbReference type="SAM" id="MobiDB-lite"/>
    </source>
</evidence>
<reference evidence="9" key="2">
    <citation type="journal article" date="2014" name="PLoS ONE">
        <title>Genome and Transcriptome Analysis of the Fungal Pathogen Fusarium oxysporum f. sp. cubense Causing Banana Vascular Wilt Disease.</title>
        <authorList>
            <person name="Guo L."/>
            <person name="Han L."/>
            <person name="Yang L."/>
            <person name="Zeng H."/>
            <person name="Fan D."/>
            <person name="Zhu Y."/>
            <person name="Feng Y."/>
            <person name="Wang G."/>
            <person name="Peng C."/>
            <person name="Jiang X."/>
            <person name="Zhou D."/>
            <person name="Ni P."/>
            <person name="Liang C."/>
            <person name="Liu L."/>
            <person name="Wang J."/>
            <person name="Mao C."/>
            <person name="Fang X."/>
            <person name="Peng M."/>
            <person name="Huang J."/>
        </authorList>
    </citation>
    <scope>NUCLEOTIDE SEQUENCE [LARGE SCALE GENOMIC DNA]</scope>
    <source>
        <strain evidence="9">race 1</strain>
    </source>
</reference>
<sequence length="673" mass="74543">MAQASSARGVDCSGYNVAAGTKSRLEGATLETVYRASGVEKRRVGSCEACRRAKGRCDKARPACSRCLQRSLACRYPQRQRPSATSRSNVSEESPRSDEPRPDVADISPGTAFDPRSSMSPLEPSARPLPWDLQTLRTLTGIYFNQVATLRCLDFLHKPSFNHSLDKGSLVEDYGEAILYAMCAHGLWFVPCTLMHNTSSSNLNTRPDTLNVPGKIWAEESQALVMREIGKPTLMTAMANALAFMLCGCCHSAARLLALDRPTPPSNSGEVSEDNILIEARKRVLWSCFILDSIVGSGVNENLRWRDGAPQIPLPSSDQSFLSQASDTEAPLFLPRNSDSFPSGEELQRYNLRSNLIYLMSMRTRVLRLIRTNPDGVDISNIQSPFMQTLDALEAWTNSISSQLQLTEFSIYVHKELNTLESLFYLHLSYHILVCDLTRISIPGFAFPLAAAFRPAPQAFTSHCQKHLNFLFAESTTYAATYEATKIMIVYAASLSDSEHDTRMGLKEDVMFNMKVLSEQTRGSLPKRACRALTRLLGRFGFNDIVDNGRVTPPSRTGDDAAEVSGPPEALYLSDLAPFRRAYDDVNQNRDRRESVAGSLASSSRNLTQDANALRPWNQQLAQPLGSSAMPGNEVISVGDWTQAAGDMSNEITWDLFSLPDWVFEQHEMDFGA</sequence>
<protein>
    <submittedName>
        <fullName evidence="8">Regulator of drug sensitivity 1</fullName>
    </submittedName>
</protein>
<keyword evidence="2" id="KW-0479">Metal-binding</keyword>
<dbReference type="EMBL" id="KB730531">
    <property type="protein sequence ID" value="ENH64167.1"/>
    <property type="molecule type" value="Genomic_DNA"/>
</dbReference>
<dbReference type="GO" id="GO:0000981">
    <property type="term" value="F:DNA-binding transcription factor activity, RNA polymerase II-specific"/>
    <property type="evidence" value="ECO:0007669"/>
    <property type="project" value="InterPro"/>
</dbReference>
<dbReference type="InterPro" id="IPR007219">
    <property type="entry name" value="XnlR_reg_dom"/>
</dbReference>
<keyword evidence="3" id="KW-0805">Transcription regulation</keyword>
<reference evidence="9" key="1">
    <citation type="submission" date="2012-09" db="EMBL/GenBank/DDBJ databases">
        <title>Genome sequencing and comparative transcriptomics of race 1 and race 4 of banana pathogen: Fusarium oxysporum f. sp. cubense.</title>
        <authorList>
            <person name="Fang X."/>
            <person name="Huang J."/>
        </authorList>
    </citation>
    <scope>NUCLEOTIDE SEQUENCE [LARGE SCALE GENOMIC DNA]</scope>
    <source>
        <strain evidence="9">race 1</strain>
    </source>
</reference>
<evidence type="ECO:0000256" key="5">
    <source>
        <dbReference type="ARBA" id="ARBA00023242"/>
    </source>
</evidence>
<evidence type="ECO:0000256" key="2">
    <source>
        <dbReference type="ARBA" id="ARBA00022723"/>
    </source>
</evidence>
<feature type="domain" description="Zn(2)-C6 fungal-type" evidence="7">
    <location>
        <begin position="46"/>
        <end position="76"/>
    </location>
</feature>
<feature type="compositionally biased region" description="Polar residues" evidence="6">
    <location>
        <begin position="80"/>
        <end position="92"/>
    </location>
</feature>
<evidence type="ECO:0000313" key="8">
    <source>
        <dbReference type="EMBL" id="ENH64167.1"/>
    </source>
</evidence>
<evidence type="ECO:0000259" key="7">
    <source>
        <dbReference type="PROSITE" id="PS50048"/>
    </source>
</evidence>
<dbReference type="InterPro" id="IPR036864">
    <property type="entry name" value="Zn2-C6_fun-type_DNA-bd_sf"/>
</dbReference>
<dbReference type="PRINTS" id="PR00755">
    <property type="entry name" value="AFLATOXINBRP"/>
</dbReference>
<evidence type="ECO:0000313" key="9">
    <source>
        <dbReference type="Proteomes" id="UP000016928"/>
    </source>
</evidence>
<evidence type="ECO:0000256" key="4">
    <source>
        <dbReference type="ARBA" id="ARBA00023163"/>
    </source>
</evidence>
<keyword evidence="4" id="KW-0804">Transcription</keyword>
<organism evidence="8 9">
    <name type="scientific">Fusarium oxysporum f. sp. cubense (strain race 1)</name>
    <name type="common">Panama disease fungus</name>
    <dbReference type="NCBI Taxonomy" id="1229664"/>
    <lineage>
        <taxon>Eukaryota</taxon>
        <taxon>Fungi</taxon>
        <taxon>Dikarya</taxon>
        <taxon>Ascomycota</taxon>
        <taxon>Pezizomycotina</taxon>
        <taxon>Sordariomycetes</taxon>
        <taxon>Hypocreomycetidae</taxon>
        <taxon>Hypocreales</taxon>
        <taxon>Nectriaceae</taxon>
        <taxon>Fusarium</taxon>
        <taxon>Fusarium oxysporum species complex</taxon>
    </lineage>
</organism>
<dbReference type="InterPro" id="IPR001138">
    <property type="entry name" value="Zn2Cys6_DnaBD"/>
</dbReference>
<proteinExistence type="predicted"/>
<dbReference type="PANTHER" id="PTHR47338">
    <property type="entry name" value="ZN(II)2CYS6 TRANSCRIPTION FACTOR (EUROFUNG)-RELATED"/>
    <property type="match status" value="1"/>
</dbReference>
<gene>
    <name evidence="8" type="ORF">FOC1_g10004445</name>
</gene>
<evidence type="ECO:0000256" key="1">
    <source>
        <dbReference type="ARBA" id="ARBA00004123"/>
    </source>
</evidence>
<name>N4TY88_FUSC1</name>
<dbReference type="Gene3D" id="4.10.240.10">
    <property type="entry name" value="Zn(2)-C6 fungal-type DNA-binding domain"/>
    <property type="match status" value="1"/>
</dbReference>
<dbReference type="PROSITE" id="PS50048">
    <property type="entry name" value="ZN2_CY6_FUNGAL_2"/>
    <property type="match status" value="1"/>
</dbReference>
<dbReference type="VEuPathDB" id="FungiDB:FOC1_g10004445"/>
<dbReference type="CDD" id="cd00067">
    <property type="entry name" value="GAL4"/>
    <property type="match status" value="1"/>
</dbReference>
<feature type="compositionally biased region" description="Basic and acidic residues" evidence="6">
    <location>
        <begin position="93"/>
        <end position="104"/>
    </location>
</feature>
<dbReference type="CDD" id="cd12148">
    <property type="entry name" value="fungal_TF_MHR"/>
    <property type="match status" value="1"/>
</dbReference>
<dbReference type="GO" id="GO:0005634">
    <property type="term" value="C:nucleus"/>
    <property type="evidence" value="ECO:0007669"/>
    <property type="project" value="UniProtKB-SubCell"/>
</dbReference>
<dbReference type="PROSITE" id="PS00463">
    <property type="entry name" value="ZN2_CY6_FUNGAL_1"/>
    <property type="match status" value="1"/>
</dbReference>
<dbReference type="Pfam" id="PF00172">
    <property type="entry name" value="Zn_clus"/>
    <property type="match status" value="1"/>
</dbReference>
<dbReference type="HOGENOM" id="CLU_008241_1_0_1"/>
<dbReference type="OrthoDB" id="2563500at2759"/>
<dbReference type="Pfam" id="PF04082">
    <property type="entry name" value="Fungal_trans"/>
    <property type="match status" value="1"/>
</dbReference>
<dbReference type="STRING" id="1229664.N4TY88"/>
<keyword evidence="5" id="KW-0539">Nucleus</keyword>
<dbReference type="OMA" id="CRFHADE"/>
<dbReference type="GO" id="GO:0003677">
    <property type="term" value="F:DNA binding"/>
    <property type="evidence" value="ECO:0007669"/>
    <property type="project" value="InterPro"/>
</dbReference>
<dbReference type="SUPFAM" id="SSF57701">
    <property type="entry name" value="Zn2/Cys6 DNA-binding domain"/>
    <property type="match status" value="1"/>
</dbReference>